<dbReference type="InterPro" id="IPR040358">
    <property type="entry name" value="At4g22758-like"/>
</dbReference>
<evidence type="ECO:0000256" key="1">
    <source>
        <dbReference type="SAM" id="MobiDB-lite"/>
    </source>
</evidence>
<proteinExistence type="predicted"/>
<evidence type="ECO:0000259" key="2">
    <source>
        <dbReference type="Pfam" id="PF23156"/>
    </source>
</evidence>
<name>A0ABD1HMM4_SALDI</name>
<dbReference type="EMBL" id="JBEAFC010000005">
    <property type="protein sequence ID" value="KAL1556788.1"/>
    <property type="molecule type" value="Genomic_DNA"/>
</dbReference>
<dbReference type="AlphaFoldDB" id="A0ABD1HMM4"/>
<dbReference type="PANTHER" id="PTHR33270:SF6">
    <property type="entry name" value="OS02G0448600 PROTEIN"/>
    <property type="match status" value="1"/>
</dbReference>
<feature type="region of interest" description="Disordered" evidence="1">
    <location>
        <begin position="14"/>
        <end position="38"/>
    </location>
</feature>
<feature type="domain" description="DUF7054" evidence="2">
    <location>
        <begin position="113"/>
        <end position="196"/>
    </location>
</feature>
<accession>A0ABD1HMM4</accession>
<organism evidence="3 4">
    <name type="scientific">Salvia divinorum</name>
    <name type="common">Maria pastora</name>
    <name type="synonym">Diviner's sage</name>
    <dbReference type="NCBI Taxonomy" id="28513"/>
    <lineage>
        <taxon>Eukaryota</taxon>
        <taxon>Viridiplantae</taxon>
        <taxon>Streptophyta</taxon>
        <taxon>Embryophyta</taxon>
        <taxon>Tracheophyta</taxon>
        <taxon>Spermatophyta</taxon>
        <taxon>Magnoliopsida</taxon>
        <taxon>eudicotyledons</taxon>
        <taxon>Gunneridae</taxon>
        <taxon>Pentapetalae</taxon>
        <taxon>asterids</taxon>
        <taxon>lamiids</taxon>
        <taxon>Lamiales</taxon>
        <taxon>Lamiaceae</taxon>
        <taxon>Nepetoideae</taxon>
        <taxon>Mentheae</taxon>
        <taxon>Salviinae</taxon>
        <taxon>Salvia</taxon>
        <taxon>Salvia subgen. Calosphace</taxon>
    </lineage>
</organism>
<reference evidence="3 4" key="1">
    <citation type="submission" date="2024-06" db="EMBL/GenBank/DDBJ databases">
        <title>A chromosome level genome sequence of Diviner's sage (Salvia divinorum).</title>
        <authorList>
            <person name="Ford S.A."/>
            <person name="Ro D.-K."/>
            <person name="Ness R.W."/>
            <person name="Phillips M.A."/>
        </authorList>
    </citation>
    <scope>NUCLEOTIDE SEQUENCE [LARGE SCALE GENOMIC DNA]</scope>
    <source>
        <strain evidence="3">SAF-2024a</strain>
        <tissue evidence="3">Leaf</tissue>
    </source>
</reference>
<comment type="caution">
    <text evidence="3">The sequence shown here is derived from an EMBL/GenBank/DDBJ whole genome shotgun (WGS) entry which is preliminary data.</text>
</comment>
<dbReference type="PANTHER" id="PTHR33270">
    <property type="entry name" value="BNAC05G50380D PROTEIN"/>
    <property type="match status" value="1"/>
</dbReference>
<evidence type="ECO:0000313" key="3">
    <source>
        <dbReference type="EMBL" id="KAL1556788.1"/>
    </source>
</evidence>
<gene>
    <name evidence="3" type="ORF">AAHA92_12365</name>
</gene>
<dbReference type="InterPro" id="IPR055482">
    <property type="entry name" value="DUF7054"/>
</dbReference>
<keyword evidence="4" id="KW-1185">Reference proteome</keyword>
<protein>
    <recommendedName>
        <fullName evidence="2">DUF7054 domain-containing protein</fullName>
    </recommendedName>
</protein>
<evidence type="ECO:0000313" key="4">
    <source>
        <dbReference type="Proteomes" id="UP001567538"/>
    </source>
</evidence>
<dbReference type="Pfam" id="PF23156">
    <property type="entry name" value="DUF7054"/>
    <property type="match status" value="1"/>
</dbReference>
<dbReference type="Proteomes" id="UP001567538">
    <property type="component" value="Unassembled WGS sequence"/>
</dbReference>
<sequence>MSDKDLFKKLTTKRRAFKGSKAPRPSTSAAVRLRTRPAGGLKWRRPSQKFKVVKRSNSEPWLWKPGGDVMMAAADDDDDYDVGVLYRPSTCTNIFSMPENLLPGNCSERYNMDTKVVINVTVEGSSGPIRTMVKLGSNVEDIMKLVMNKYNEEGRTPQMDKRSYSAYELHCSYFSLQGLSKSDLIGDVGSRSFYLRRRSSADVTSNQLEALPLPFLPTFLNRKITKFMRKTQKLCKIFGCIPSA</sequence>